<dbReference type="GO" id="GO:0000287">
    <property type="term" value="F:magnesium ion binding"/>
    <property type="evidence" value="ECO:0007669"/>
    <property type="project" value="TreeGrafter"/>
</dbReference>
<dbReference type="Proteomes" id="UP000297318">
    <property type="component" value="Unassembled WGS sequence"/>
</dbReference>
<keyword evidence="4" id="KW-1003">Cell membrane</keyword>
<comment type="subcellular location">
    <subcellularLocation>
        <location evidence="1">Cell membrane</location>
        <topology evidence="1">Multi-pass membrane protein</topology>
    </subcellularLocation>
</comment>
<evidence type="ECO:0000313" key="14">
    <source>
        <dbReference type="Proteomes" id="UP000297318"/>
    </source>
</evidence>
<keyword evidence="6" id="KW-0460">Magnesium</keyword>
<evidence type="ECO:0000256" key="6">
    <source>
        <dbReference type="ARBA" id="ARBA00022842"/>
    </source>
</evidence>
<evidence type="ECO:0000313" key="13">
    <source>
        <dbReference type="EMBL" id="TGO05639.1"/>
    </source>
</evidence>
<comment type="similarity">
    <text evidence="2">Belongs to the CorA metal ion transporter (MIT) (TC 1.A.35) family.</text>
</comment>
<evidence type="ECO:0000256" key="2">
    <source>
        <dbReference type="ARBA" id="ARBA00009765"/>
    </source>
</evidence>
<comment type="function">
    <text evidence="11">Mediates influx of magnesium ions. Alternates between open and closed states. Activated by low cytoplasmic Mg(2+) levels. Inactive when cytoplasmic Mg(2+) levels are high.</text>
</comment>
<proteinExistence type="inferred from homology"/>
<dbReference type="PANTHER" id="PTHR46494">
    <property type="entry name" value="CORA FAMILY METAL ION TRANSPORTER (EUROFUNG)"/>
    <property type="match status" value="1"/>
</dbReference>
<dbReference type="RefSeq" id="WP_135849610.1">
    <property type="nucleotide sequence ID" value="NZ_RHPJ01000002.1"/>
</dbReference>
<dbReference type="InterPro" id="IPR002523">
    <property type="entry name" value="MgTranspt_CorA/ZnTranspt_ZntB"/>
</dbReference>
<dbReference type="InterPro" id="IPR045861">
    <property type="entry name" value="CorA_cytoplasmic_dom"/>
</dbReference>
<dbReference type="Gene3D" id="1.20.58.340">
    <property type="entry name" value="Magnesium transport protein CorA, transmembrane region"/>
    <property type="match status" value="2"/>
</dbReference>
<evidence type="ECO:0000256" key="5">
    <source>
        <dbReference type="ARBA" id="ARBA00022692"/>
    </source>
</evidence>
<accession>A0A4Z1E3A3</accession>
<gene>
    <name evidence="13" type="ORF">SERN_1643</name>
</gene>
<feature type="transmembrane region" description="Helical" evidence="12">
    <location>
        <begin position="295"/>
        <end position="314"/>
    </location>
</feature>
<evidence type="ECO:0000256" key="8">
    <source>
        <dbReference type="ARBA" id="ARBA00023065"/>
    </source>
</evidence>
<keyword evidence="14" id="KW-1185">Reference proteome</keyword>
<dbReference type="GO" id="GO:0050897">
    <property type="term" value="F:cobalt ion binding"/>
    <property type="evidence" value="ECO:0007669"/>
    <property type="project" value="TreeGrafter"/>
</dbReference>
<dbReference type="GO" id="GO:0005886">
    <property type="term" value="C:plasma membrane"/>
    <property type="evidence" value="ECO:0007669"/>
    <property type="project" value="UniProtKB-SubCell"/>
</dbReference>
<keyword evidence="5 12" id="KW-0812">Transmembrane</keyword>
<dbReference type="Pfam" id="PF01544">
    <property type="entry name" value="CorA"/>
    <property type="match status" value="1"/>
</dbReference>
<evidence type="ECO:0000256" key="7">
    <source>
        <dbReference type="ARBA" id="ARBA00022989"/>
    </source>
</evidence>
<dbReference type="InterPro" id="IPR045863">
    <property type="entry name" value="CorA_TM1_TM2"/>
</dbReference>
<protein>
    <submittedName>
        <fullName evidence="13">Magnesium and cobalt transport protein CorA</fullName>
    </submittedName>
</protein>
<dbReference type="AlphaFoldDB" id="A0A4Z1E3A3"/>
<sequence>MALIDNGIYVDGVRRLTPTSLDETFEQLHEHDGIAWIGLFQPDGEELASVAAEFSLHPLAVEDAGKGHQRPKVERYGETLFVVLRPAWYIDATETVHFGEIHLFVGPQFVVTVRHAEQPSLSEVRARMERSPELLRLGTDAVLYAVLDQVVDGYGPVIAGLENDIDEIEDQLFAGHESVARRIYELLGEVIAFQRATSPLRGILEALLRGAGKYRTDEELQARYRDVLDHALRIAERADSFRVLLENALTVHSTLATQQQNDAMRELSEASLAQSEETKKLSEQSIAQNEEIKKITSWAAILFAPSLVGTVYGMNFENMPELRADWGYPAALGAMVLLGIGLWAVFRSRKWL</sequence>
<evidence type="ECO:0000256" key="4">
    <source>
        <dbReference type="ARBA" id="ARBA00022475"/>
    </source>
</evidence>
<dbReference type="GO" id="GO:0015095">
    <property type="term" value="F:magnesium ion transmembrane transporter activity"/>
    <property type="evidence" value="ECO:0007669"/>
    <property type="project" value="TreeGrafter"/>
</dbReference>
<evidence type="ECO:0000256" key="3">
    <source>
        <dbReference type="ARBA" id="ARBA00022448"/>
    </source>
</evidence>
<keyword evidence="3" id="KW-0813">Transport</keyword>
<dbReference type="OrthoDB" id="9803416at2"/>
<evidence type="ECO:0000256" key="12">
    <source>
        <dbReference type="SAM" id="Phobius"/>
    </source>
</evidence>
<organism evidence="13 14">
    <name type="scientific">Serinibacter arcticus</name>
    <dbReference type="NCBI Taxonomy" id="1655435"/>
    <lineage>
        <taxon>Bacteria</taxon>
        <taxon>Bacillati</taxon>
        <taxon>Actinomycetota</taxon>
        <taxon>Actinomycetes</taxon>
        <taxon>Micrococcales</taxon>
        <taxon>Beutenbergiaceae</taxon>
        <taxon>Serinibacter</taxon>
    </lineage>
</organism>
<evidence type="ECO:0000256" key="9">
    <source>
        <dbReference type="ARBA" id="ARBA00023136"/>
    </source>
</evidence>
<evidence type="ECO:0000256" key="11">
    <source>
        <dbReference type="ARBA" id="ARBA00045497"/>
    </source>
</evidence>
<comment type="caution">
    <text evidence="13">The sequence shown here is derived from an EMBL/GenBank/DDBJ whole genome shotgun (WGS) entry which is preliminary data.</text>
</comment>
<dbReference type="SUPFAM" id="SSF144083">
    <property type="entry name" value="Magnesium transport protein CorA, transmembrane region"/>
    <property type="match status" value="1"/>
</dbReference>
<keyword evidence="7 12" id="KW-1133">Transmembrane helix</keyword>
<keyword evidence="8" id="KW-0406">Ion transport</keyword>
<dbReference type="EMBL" id="RHPJ01000002">
    <property type="protein sequence ID" value="TGO05639.1"/>
    <property type="molecule type" value="Genomic_DNA"/>
</dbReference>
<reference evidence="13 14" key="1">
    <citation type="submission" date="2018-11" db="EMBL/GenBank/DDBJ databases">
        <title>Complete genome sequencing of the Actinobacteria Serinibacter sp. K3-2.</title>
        <authorList>
            <person name="Rakitin A.L."/>
            <person name="Beletsky A.V."/>
            <person name="Mardanov A.V."/>
            <person name="Ravin N.V."/>
            <person name="Gromova A.S."/>
            <person name="Filippova S.N."/>
            <person name="Gal'Chenko V.F."/>
        </authorList>
    </citation>
    <scope>NUCLEOTIDE SEQUENCE [LARGE SCALE GENOMIC DNA]</scope>
    <source>
        <strain evidence="13 14">K3-2</strain>
    </source>
</reference>
<dbReference type="CDD" id="cd12830">
    <property type="entry name" value="MtCorA-like"/>
    <property type="match status" value="1"/>
</dbReference>
<evidence type="ECO:0000256" key="10">
    <source>
        <dbReference type="ARBA" id="ARBA00034269"/>
    </source>
</evidence>
<name>A0A4Z1E3A3_9MICO</name>
<dbReference type="GO" id="GO:0015087">
    <property type="term" value="F:cobalt ion transmembrane transporter activity"/>
    <property type="evidence" value="ECO:0007669"/>
    <property type="project" value="TreeGrafter"/>
</dbReference>
<feature type="transmembrane region" description="Helical" evidence="12">
    <location>
        <begin position="326"/>
        <end position="346"/>
    </location>
</feature>
<evidence type="ECO:0000256" key="1">
    <source>
        <dbReference type="ARBA" id="ARBA00004651"/>
    </source>
</evidence>
<comment type="catalytic activity">
    <reaction evidence="10">
        <text>Mg(2+)(in) = Mg(2+)(out)</text>
        <dbReference type="Rhea" id="RHEA:29827"/>
        <dbReference type="ChEBI" id="CHEBI:18420"/>
    </reaction>
</comment>
<dbReference type="Gene3D" id="3.30.460.20">
    <property type="entry name" value="CorA soluble domain-like"/>
    <property type="match status" value="1"/>
</dbReference>
<dbReference type="FunFam" id="1.20.58.340:FF:000004">
    <property type="entry name" value="Magnesium transport protein CorA"/>
    <property type="match status" value="1"/>
</dbReference>
<keyword evidence="9 12" id="KW-0472">Membrane</keyword>
<dbReference type="SUPFAM" id="SSF143865">
    <property type="entry name" value="CorA soluble domain-like"/>
    <property type="match status" value="1"/>
</dbReference>
<dbReference type="PANTHER" id="PTHR46494:SF1">
    <property type="entry name" value="CORA FAMILY METAL ION TRANSPORTER (EUROFUNG)"/>
    <property type="match status" value="1"/>
</dbReference>